<comment type="similarity">
    <text evidence="2">Belongs to the UPF0754 family.</text>
</comment>
<evidence type="ECO:0000313" key="8">
    <source>
        <dbReference type="Proteomes" id="UP000011728"/>
    </source>
</evidence>
<dbReference type="Pfam" id="PF04286">
    <property type="entry name" value="DUF445"/>
    <property type="match status" value="2"/>
</dbReference>
<organism evidence="7 8">
    <name type="scientific">Clostridium saccharoperbutylacetonicum N1-4(HMT)</name>
    <dbReference type="NCBI Taxonomy" id="931276"/>
    <lineage>
        <taxon>Bacteria</taxon>
        <taxon>Bacillati</taxon>
        <taxon>Bacillota</taxon>
        <taxon>Clostridia</taxon>
        <taxon>Eubacteriales</taxon>
        <taxon>Clostridiaceae</taxon>
        <taxon>Clostridium</taxon>
    </lineage>
</organism>
<dbReference type="HOGENOM" id="CLU_253894_0_0_9"/>
<dbReference type="Proteomes" id="UP000011728">
    <property type="component" value="Chromosome"/>
</dbReference>
<dbReference type="eggNOG" id="COG4399">
    <property type="taxonomic scope" value="Bacteria"/>
</dbReference>
<evidence type="ECO:0000256" key="6">
    <source>
        <dbReference type="SAM" id="Phobius"/>
    </source>
</evidence>
<feature type="transmembrane region" description="Helical" evidence="6">
    <location>
        <begin position="698"/>
        <end position="724"/>
    </location>
</feature>
<dbReference type="STRING" id="36745.CLSAP_49530"/>
<reference evidence="7 8" key="1">
    <citation type="submission" date="2013-02" db="EMBL/GenBank/DDBJ databases">
        <title>Genome sequence of Clostridium saccharoperbutylacetonicum N1-4(HMT).</title>
        <authorList>
            <person name="Poehlein A."/>
            <person name="Daniel R."/>
        </authorList>
    </citation>
    <scope>NUCLEOTIDE SEQUENCE [LARGE SCALE GENOMIC DNA]</scope>
    <source>
        <strain evidence="8">N1-4(HMT)</strain>
    </source>
</reference>
<evidence type="ECO:0000256" key="1">
    <source>
        <dbReference type="ARBA" id="ARBA00004308"/>
    </source>
</evidence>
<dbReference type="RefSeq" id="WP_015395263.1">
    <property type="nucleotide sequence ID" value="NC_020291.1"/>
</dbReference>
<protein>
    <recommendedName>
        <fullName evidence="9">DUF445 family protein</fullName>
    </recommendedName>
</protein>
<dbReference type="PANTHER" id="PTHR35791:SF1">
    <property type="entry name" value="UPF0754 MEMBRANE PROTEIN YHEB"/>
    <property type="match status" value="1"/>
</dbReference>
<dbReference type="KEGG" id="csr:Cspa_c52040"/>
<evidence type="ECO:0000313" key="7">
    <source>
        <dbReference type="EMBL" id="AGF58955.1"/>
    </source>
</evidence>
<dbReference type="PANTHER" id="PTHR35791">
    <property type="entry name" value="UPF0754 MEMBRANE PROTEIN YHEB"/>
    <property type="match status" value="1"/>
</dbReference>
<sequence>MLTSIFLLIFQGISGGVSGYITNKYAVDMLFKEYTPLKLGGVIKKKKEKFIEEMSELVERDVINSQTLKAQISSKNFNTYIEKIAETVFEKGLKSNLENIKISEIPGFSTTVAKSEEFAIKNLNLFIPEILDNIANNIKLDNIITDEQVSKIAEACYDLLTEEIETNSSVDDFLYSLYKENEDITLSNVFSDDMQEKLTTNIINEVKSIIKENILNNEEKCKMFVDKLLLSANVDLTLIKVQGLIGDYELNQIFNKSDEKEFSVSLFKKINEFIKSENGKNLLESLTNDIILIGKDIEFTLYEILPSEIEESLTEFIRIIIPKVMPYISEWISSNKDNLDEMIEEAIDEAIQGVDENIKKLIISKVRTALMGDISSKNNIVSKVIDYLNNNFNEESYSKLADYIIAYLKETKVKDIIINLENKNLIDLDKLVKFIIKEFELHGEKLIGKIIKLQFTKKIHKVFNVDLVKLFNEKFKPTLYKNIFDNKNNIAEKLNYLIDNFVNSKIDKIFNTKLSNLISEDSVKNYSKDIGKLTHKYINTDNSIIERQISDYIRSEVKKVDLSLKLKEYKVDISGFIVDKSIGLMSKTVDNYKNYELKQFVNMNFTKKQLSDILINEGYPLLINKLPGLVDGKIKEFVKNNLNKYNEDEICDIVQDFMGNQLKPLSVFGAFLGVIVGVVWQLIYPISTLGNFGFPNNIVDGLISCGVMAFIGIITNVIALWMIFHPYKENKIAAKMPFIKNFATGYIPAHKNEFALGMAKLIDEQLLNKEEINKTFELQKHKIQTSLMHLVKNNGYQILIEYVRNKKSSITNYVYKKILKYSDENSDLSRKLSKLLGEVKVNKILKEESVFDLSEKVINNIIKLKDDLVKLVQNKISSNNKVNILIPKALVSQLDEYVEGETSKVINEKIEAVGNLSFVKQYIYEQYEDKYNTTIEKSCEEIFDKELLVNIKNQMSEKVCNYFYNDFKYQAASSVKEFLSNELDGNKDIGSMFDGKIKTLIEDNLYPLTNLASNKVLTYLQKYKFEITLEVQETIKDGLNFFEKIAYASFGGDEIAGRVVEIILSEKLPIMFKYETDSMVEVAKAAFKNSIYLVKMSSLKIKADDFNIAIIMDNISDKLNRNIESKEYISRGVKLILESISSTPIVDYLKPCNLNSLELIYNKFNNEFRIIEEDIYNNIKNNNTVLSKELSGFLKEEIIVPLLNCDNSIIFNEIKAIEIEKSMGNILNLVTLSKETKKYLNRLLENIHKNTISKLSIEEFVNMDLLNKDINNVIKNIFGNNEIKERNMLIINQIINNAVDDGFDFISDETKDYLLNKTIEIGLYSTNEHIIPVVQEVDLRDITLRQMDLLNPKEIDVLFNSFAGDLFYKLKLYGVFGFVFGINVWLSIILLALDIKHSSVKELGVKS</sequence>
<feature type="transmembrane region" description="Helical" evidence="6">
    <location>
        <begin position="1372"/>
        <end position="1393"/>
    </location>
</feature>
<accession>M1M054</accession>
<keyword evidence="8" id="KW-1185">Reference proteome</keyword>
<evidence type="ECO:0008006" key="9">
    <source>
        <dbReference type="Google" id="ProtNLM"/>
    </source>
</evidence>
<gene>
    <name evidence="7" type="ORF">Cspa_c52040</name>
</gene>
<name>M1M054_9CLOT</name>
<evidence type="ECO:0000256" key="3">
    <source>
        <dbReference type="ARBA" id="ARBA00022692"/>
    </source>
</evidence>
<keyword evidence="4 6" id="KW-1133">Transmembrane helix</keyword>
<dbReference type="GO" id="GO:0012505">
    <property type="term" value="C:endomembrane system"/>
    <property type="evidence" value="ECO:0007669"/>
    <property type="project" value="UniProtKB-SubCell"/>
</dbReference>
<evidence type="ECO:0000256" key="4">
    <source>
        <dbReference type="ARBA" id="ARBA00022989"/>
    </source>
</evidence>
<keyword evidence="5 6" id="KW-0472">Membrane</keyword>
<dbReference type="PATRIC" id="fig|931276.5.peg.5259"/>
<comment type="subcellular location">
    <subcellularLocation>
        <location evidence="1">Endomembrane system</location>
    </subcellularLocation>
</comment>
<evidence type="ECO:0000256" key="5">
    <source>
        <dbReference type="ARBA" id="ARBA00023136"/>
    </source>
</evidence>
<dbReference type="InterPro" id="IPR007383">
    <property type="entry name" value="DUF445"/>
</dbReference>
<proteinExistence type="inferred from homology"/>
<dbReference type="EMBL" id="CP004121">
    <property type="protein sequence ID" value="AGF58955.1"/>
    <property type="molecule type" value="Genomic_DNA"/>
</dbReference>
<keyword evidence="3 6" id="KW-0812">Transmembrane</keyword>
<feature type="transmembrane region" description="Helical" evidence="6">
    <location>
        <begin position="665"/>
        <end position="686"/>
    </location>
</feature>
<evidence type="ECO:0000256" key="2">
    <source>
        <dbReference type="ARBA" id="ARBA00008053"/>
    </source>
</evidence>